<name>A0A5M9K4X2_MONFR</name>
<evidence type="ECO:0000313" key="2">
    <source>
        <dbReference type="Proteomes" id="UP000322873"/>
    </source>
</evidence>
<dbReference type="EMBL" id="VICG01000002">
    <property type="protein sequence ID" value="KAA8575489.1"/>
    <property type="molecule type" value="Genomic_DNA"/>
</dbReference>
<evidence type="ECO:0000313" key="1">
    <source>
        <dbReference type="EMBL" id="KAA8575489.1"/>
    </source>
</evidence>
<comment type="caution">
    <text evidence="1">The sequence shown here is derived from an EMBL/GenBank/DDBJ whole genome shotgun (WGS) entry which is preliminary data.</text>
</comment>
<reference evidence="1 2" key="1">
    <citation type="submission" date="2019-06" db="EMBL/GenBank/DDBJ databases">
        <title>Genome Sequence of the Brown Rot Fungal Pathogen Monilinia fructicola.</title>
        <authorList>
            <person name="De Miccolis Angelini R.M."/>
            <person name="Landi L."/>
            <person name="Abate D."/>
            <person name="Pollastro S."/>
            <person name="Romanazzi G."/>
            <person name="Faretra F."/>
        </authorList>
    </citation>
    <scope>NUCLEOTIDE SEQUENCE [LARGE SCALE GENOMIC DNA]</scope>
    <source>
        <strain evidence="1 2">Mfrc123</strain>
    </source>
</reference>
<dbReference type="AlphaFoldDB" id="A0A5M9K4X2"/>
<protein>
    <submittedName>
        <fullName evidence="1">Uncharacterized protein</fullName>
    </submittedName>
</protein>
<sequence>MHIFGELSKSHGYGRSGWAWNVAPSNLNCCGLRFNRHSSVLSPKINLRIENDSLWDRISQNWVRRVMVAAAYLAFYVPFGMGNMDVTIVPGLIASIYLLCWVDDGGDCQSWKTVMEVGLHSRMVAEIFESVR</sequence>
<organism evidence="1 2">
    <name type="scientific">Monilinia fructicola</name>
    <name type="common">Brown rot fungus</name>
    <name type="synonym">Ciboria fructicola</name>
    <dbReference type="NCBI Taxonomy" id="38448"/>
    <lineage>
        <taxon>Eukaryota</taxon>
        <taxon>Fungi</taxon>
        <taxon>Dikarya</taxon>
        <taxon>Ascomycota</taxon>
        <taxon>Pezizomycotina</taxon>
        <taxon>Leotiomycetes</taxon>
        <taxon>Helotiales</taxon>
        <taxon>Sclerotiniaceae</taxon>
        <taxon>Monilinia</taxon>
    </lineage>
</organism>
<dbReference type="Proteomes" id="UP000322873">
    <property type="component" value="Unassembled WGS sequence"/>
</dbReference>
<keyword evidence="2" id="KW-1185">Reference proteome</keyword>
<proteinExistence type="predicted"/>
<gene>
    <name evidence="1" type="ORF">EYC84_004642</name>
</gene>
<accession>A0A5M9K4X2</accession>